<dbReference type="InParanoid" id="A0A067N338"/>
<dbReference type="InterPro" id="IPR008631">
    <property type="entry name" value="Glycogen_synth"/>
</dbReference>
<dbReference type="PANTHER" id="PTHR10176:SF3">
    <property type="entry name" value="GLYCOGEN [STARCH] SYNTHASE"/>
    <property type="match status" value="1"/>
</dbReference>
<evidence type="ECO:0000256" key="2">
    <source>
        <dbReference type="ARBA" id="ARBA00010686"/>
    </source>
</evidence>
<comment type="similarity">
    <text evidence="2 7">Belongs to the glycosyltransferase 3 family.</text>
</comment>
<keyword evidence="3 7" id="KW-0328">Glycosyltransferase</keyword>
<dbReference type="HOGENOM" id="CLU_2320010_0_0_1"/>
<evidence type="ECO:0000256" key="3">
    <source>
        <dbReference type="ARBA" id="ARBA00022676"/>
    </source>
</evidence>
<dbReference type="Gene3D" id="3.40.50.2000">
    <property type="entry name" value="Glycogen Phosphorylase B"/>
    <property type="match status" value="1"/>
</dbReference>
<comment type="catalytic activity">
    <reaction evidence="6">
        <text>[(1-&gt;4)-alpha-D-glucosyl](n) + UDP-alpha-D-glucose = [(1-&gt;4)-alpha-D-glucosyl](n+1) + UDP + H(+)</text>
        <dbReference type="Rhea" id="RHEA:18549"/>
        <dbReference type="Rhea" id="RHEA-COMP:9584"/>
        <dbReference type="Rhea" id="RHEA-COMP:9587"/>
        <dbReference type="ChEBI" id="CHEBI:15378"/>
        <dbReference type="ChEBI" id="CHEBI:15444"/>
        <dbReference type="ChEBI" id="CHEBI:58223"/>
        <dbReference type="ChEBI" id="CHEBI:58885"/>
        <dbReference type="EC" id="2.4.1.11"/>
    </reaction>
    <physiologicalReaction direction="left-to-right" evidence="6">
        <dbReference type="Rhea" id="RHEA:18550"/>
    </physiologicalReaction>
</comment>
<evidence type="ECO:0000256" key="1">
    <source>
        <dbReference type="ARBA" id="ARBA00004964"/>
    </source>
</evidence>
<protein>
    <recommendedName>
        <fullName evidence="7">Glycogen [starch] synthase</fullName>
        <ecNumber evidence="7">2.4.1.11</ecNumber>
    </recommendedName>
</protein>
<evidence type="ECO:0000256" key="4">
    <source>
        <dbReference type="ARBA" id="ARBA00022679"/>
    </source>
</evidence>
<dbReference type="PANTHER" id="PTHR10176">
    <property type="entry name" value="GLYCOGEN SYNTHASE"/>
    <property type="match status" value="1"/>
</dbReference>
<proteinExistence type="inferred from homology"/>
<name>A0A067N338_BOTB1</name>
<dbReference type="GO" id="GO:0005978">
    <property type="term" value="P:glycogen biosynthetic process"/>
    <property type="evidence" value="ECO:0007669"/>
    <property type="project" value="UniProtKB-UniPathway"/>
</dbReference>
<accession>A0A067N338</accession>
<keyword evidence="5 7" id="KW-0320">Glycogen biosynthesis</keyword>
<evidence type="ECO:0000256" key="7">
    <source>
        <dbReference type="RuleBase" id="RU363104"/>
    </source>
</evidence>
<evidence type="ECO:0000313" key="9">
    <source>
        <dbReference type="Proteomes" id="UP000027195"/>
    </source>
</evidence>
<dbReference type="GO" id="GO:0004373">
    <property type="term" value="F:alpha-1,4-glucan glucosyltransferase (UDP-glucose donor) activity"/>
    <property type="evidence" value="ECO:0007669"/>
    <property type="project" value="UniProtKB-EC"/>
</dbReference>
<sequence>MILPFRTSVAVIHPKRLDTQWCGFFLALLDLRLDKAGKCHIYHCCCIKRSPAHFATVSDVTTYEPAHLFKQKPGGVFSNGLNIVKSQAMPEFQDLRAQF</sequence>
<dbReference type="AlphaFoldDB" id="A0A067N338"/>
<dbReference type="EMBL" id="KL198016">
    <property type="protein sequence ID" value="KDQ21345.1"/>
    <property type="molecule type" value="Genomic_DNA"/>
</dbReference>
<dbReference type="Proteomes" id="UP000027195">
    <property type="component" value="Unassembled WGS sequence"/>
</dbReference>
<dbReference type="UniPathway" id="UPA00164"/>
<dbReference type="GO" id="GO:0005737">
    <property type="term" value="C:cytoplasm"/>
    <property type="evidence" value="ECO:0007669"/>
    <property type="project" value="TreeGrafter"/>
</dbReference>
<evidence type="ECO:0000313" key="8">
    <source>
        <dbReference type="EMBL" id="KDQ21345.1"/>
    </source>
</evidence>
<organism evidence="8 9">
    <name type="scientific">Botryobasidium botryosum (strain FD-172 SS1)</name>
    <dbReference type="NCBI Taxonomy" id="930990"/>
    <lineage>
        <taxon>Eukaryota</taxon>
        <taxon>Fungi</taxon>
        <taxon>Dikarya</taxon>
        <taxon>Basidiomycota</taxon>
        <taxon>Agaricomycotina</taxon>
        <taxon>Agaricomycetes</taxon>
        <taxon>Cantharellales</taxon>
        <taxon>Botryobasidiaceae</taxon>
        <taxon>Botryobasidium</taxon>
    </lineage>
</organism>
<keyword evidence="9" id="KW-1185">Reference proteome</keyword>
<dbReference type="STRING" id="930990.A0A067N338"/>
<comment type="pathway">
    <text evidence="1 7">Glycan biosynthesis; glycogen biosynthesis.</text>
</comment>
<dbReference type="OrthoDB" id="2968678at2759"/>
<evidence type="ECO:0000256" key="5">
    <source>
        <dbReference type="ARBA" id="ARBA00023056"/>
    </source>
</evidence>
<dbReference type="Pfam" id="PF05693">
    <property type="entry name" value="Glycogen_syn"/>
    <property type="match status" value="1"/>
</dbReference>
<reference evidence="9" key="1">
    <citation type="journal article" date="2014" name="Proc. Natl. Acad. Sci. U.S.A.">
        <title>Extensive sampling of basidiomycete genomes demonstrates inadequacy of the white-rot/brown-rot paradigm for wood decay fungi.</title>
        <authorList>
            <person name="Riley R."/>
            <person name="Salamov A.A."/>
            <person name="Brown D.W."/>
            <person name="Nagy L.G."/>
            <person name="Floudas D."/>
            <person name="Held B.W."/>
            <person name="Levasseur A."/>
            <person name="Lombard V."/>
            <person name="Morin E."/>
            <person name="Otillar R."/>
            <person name="Lindquist E.A."/>
            <person name="Sun H."/>
            <person name="LaButti K.M."/>
            <person name="Schmutz J."/>
            <person name="Jabbour D."/>
            <person name="Luo H."/>
            <person name="Baker S.E."/>
            <person name="Pisabarro A.G."/>
            <person name="Walton J.D."/>
            <person name="Blanchette R.A."/>
            <person name="Henrissat B."/>
            <person name="Martin F."/>
            <person name="Cullen D."/>
            <person name="Hibbett D.S."/>
            <person name="Grigoriev I.V."/>
        </authorList>
    </citation>
    <scope>NUCLEOTIDE SEQUENCE [LARGE SCALE GENOMIC DNA]</scope>
    <source>
        <strain evidence="9">FD-172 SS1</strain>
    </source>
</reference>
<gene>
    <name evidence="8" type="ORF">BOTBODRAFT_61062</name>
</gene>
<comment type="function">
    <text evidence="7">Transfers the glycosyl residue from UDP-Glc to the non-reducing end of alpha-1,4-glucan.</text>
</comment>
<keyword evidence="4 7" id="KW-0808">Transferase</keyword>
<dbReference type="EC" id="2.4.1.11" evidence="7"/>
<evidence type="ECO:0000256" key="6">
    <source>
        <dbReference type="ARBA" id="ARBA00047345"/>
    </source>
</evidence>